<dbReference type="AlphaFoldDB" id="A0A5C8ZQ82"/>
<reference evidence="2 3" key="1">
    <citation type="submission" date="2019-08" db="EMBL/GenBank/DDBJ databases">
        <title>Parahaliea maris sp. nov., isolated from the surface seawater.</title>
        <authorList>
            <person name="Liu Y."/>
        </authorList>
    </citation>
    <scope>NUCLEOTIDE SEQUENCE [LARGE SCALE GENOMIC DNA]</scope>
    <source>
        <strain evidence="2 3">S2-26</strain>
    </source>
</reference>
<evidence type="ECO:0000256" key="1">
    <source>
        <dbReference type="SAM" id="MobiDB-lite"/>
    </source>
</evidence>
<protein>
    <submittedName>
        <fullName evidence="2">Nuclear transport factor 2 family protein</fullName>
    </submittedName>
</protein>
<dbReference type="EMBL" id="VRYZ01000006">
    <property type="protein sequence ID" value="TXS90598.1"/>
    <property type="molecule type" value="Genomic_DNA"/>
</dbReference>
<proteinExistence type="predicted"/>
<evidence type="ECO:0000313" key="3">
    <source>
        <dbReference type="Proteomes" id="UP000321933"/>
    </source>
</evidence>
<dbReference type="Gene3D" id="3.10.450.50">
    <property type="match status" value="1"/>
</dbReference>
<gene>
    <name evidence="2" type="ORF">FVW59_14790</name>
</gene>
<comment type="caution">
    <text evidence="2">The sequence shown here is derived from an EMBL/GenBank/DDBJ whole genome shotgun (WGS) entry which is preliminary data.</text>
</comment>
<accession>A0A5C8ZQ82</accession>
<dbReference type="Proteomes" id="UP000321933">
    <property type="component" value="Unassembled WGS sequence"/>
</dbReference>
<dbReference type="SUPFAM" id="SSF54427">
    <property type="entry name" value="NTF2-like"/>
    <property type="match status" value="1"/>
</dbReference>
<sequence>MRSVTQRSLQARSENQEYSTKVTKMTSGSSKQLEVEQRNLGVIKAWAEAWRLPGGSAARMVDEIYADEPDVVAVLQGHRVSGEGNFKQAWRKAELQIEGVYAERKIVFGTVIASGNSVAFEGEVRMTTKEGESRGWPFSAFMVFNEEGRIVSDHTYMPDSPHGQLFEDAARC</sequence>
<name>A0A5C8ZQ82_9GAMM</name>
<organism evidence="2 3">
    <name type="scientific">Parahaliea aestuarii</name>
    <dbReference type="NCBI Taxonomy" id="1852021"/>
    <lineage>
        <taxon>Bacteria</taxon>
        <taxon>Pseudomonadati</taxon>
        <taxon>Pseudomonadota</taxon>
        <taxon>Gammaproteobacteria</taxon>
        <taxon>Cellvibrionales</taxon>
        <taxon>Halieaceae</taxon>
        <taxon>Parahaliea</taxon>
    </lineage>
</organism>
<feature type="region of interest" description="Disordered" evidence="1">
    <location>
        <begin position="1"/>
        <end position="30"/>
    </location>
</feature>
<evidence type="ECO:0000313" key="2">
    <source>
        <dbReference type="EMBL" id="TXS90598.1"/>
    </source>
</evidence>
<keyword evidence="3" id="KW-1185">Reference proteome</keyword>
<dbReference type="InterPro" id="IPR032710">
    <property type="entry name" value="NTF2-like_dom_sf"/>
</dbReference>